<evidence type="ECO:0000313" key="6">
    <source>
        <dbReference type="Proteomes" id="UP001218638"/>
    </source>
</evidence>
<dbReference type="InterPro" id="IPR014710">
    <property type="entry name" value="RmlC-like_jellyroll"/>
</dbReference>
<evidence type="ECO:0000256" key="1">
    <source>
        <dbReference type="ARBA" id="ARBA00023015"/>
    </source>
</evidence>
<dbReference type="InterPro" id="IPR020449">
    <property type="entry name" value="Tscrpt_reg_AraC-type_HTH"/>
</dbReference>
<dbReference type="SUPFAM" id="SSF46689">
    <property type="entry name" value="Homeodomain-like"/>
    <property type="match status" value="1"/>
</dbReference>
<dbReference type="SMART" id="SM00342">
    <property type="entry name" value="HTH_ARAC"/>
    <property type="match status" value="1"/>
</dbReference>
<feature type="domain" description="HTH araC/xylS-type" evidence="4">
    <location>
        <begin position="193"/>
        <end position="272"/>
    </location>
</feature>
<dbReference type="PANTHER" id="PTHR46796">
    <property type="entry name" value="HTH-TYPE TRANSCRIPTIONAL ACTIVATOR RHAS-RELATED"/>
    <property type="match status" value="1"/>
</dbReference>
<dbReference type="InterPro" id="IPR011051">
    <property type="entry name" value="RmlC_Cupin_sf"/>
</dbReference>
<keyword evidence="1" id="KW-0805">Transcription regulation</keyword>
<dbReference type="Gene3D" id="2.60.120.10">
    <property type="entry name" value="Jelly Rolls"/>
    <property type="match status" value="1"/>
</dbReference>
<dbReference type="InterPro" id="IPR018062">
    <property type="entry name" value="HTH_AraC-typ_CS"/>
</dbReference>
<dbReference type="InterPro" id="IPR018060">
    <property type="entry name" value="HTH_AraC"/>
</dbReference>
<dbReference type="KEGG" id="slom:PXH66_22105"/>
<dbReference type="AlphaFoldDB" id="A0AAE9ZVU5"/>
<keyword evidence="6" id="KW-1185">Reference proteome</keyword>
<dbReference type="GO" id="GO:0043565">
    <property type="term" value="F:sequence-specific DNA binding"/>
    <property type="evidence" value="ECO:0007669"/>
    <property type="project" value="InterPro"/>
</dbReference>
<gene>
    <name evidence="5" type="ORF">PXH66_22105</name>
</gene>
<dbReference type="InterPro" id="IPR003313">
    <property type="entry name" value="AraC-bd"/>
</dbReference>
<dbReference type="Pfam" id="PF02311">
    <property type="entry name" value="AraC_binding"/>
    <property type="match status" value="1"/>
</dbReference>
<dbReference type="GO" id="GO:0003700">
    <property type="term" value="F:DNA-binding transcription factor activity"/>
    <property type="evidence" value="ECO:0007669"/>
    <property type="project" value="InterPro"/>
</dbReference>
<sequence length="278" mass="31250">MIEHKRWRRLVPADTAHHLAIIRFLPGRPARMHTHDFPEIFWLERGRGRHHINGQRRSLDTGDLIFVRPADRHVLETVDAEGFILINVAYAPDIRKELIKRHPEEIKPLLDPGGLLPHRAKLSAATLGAWRRRLDPLGANARSRVTAEAFLLNLIAQVSDRDSPARPPLPAWLQSACDDVQQPAVFALGAPGLVRAAGRSAEHVARTMRTALNLTPSEFVNGVRMAHAARELRVTERPIADIALDCGLSNLSHFYALFKQAHGMTPRNYRLAHHRTVL</sequence>
<dbReference type="PROSITE" id="PS00041">
    <property type="entry name" value="HTH_ARAC_FAMILY_1"/>
    <property type="match status" value="1"/>
</dbReference>
<name>A0AAE9ZVU5_9BACT</name>
<keyword evidence="3" id="KW-0804">Transcription</keyword>
<organism evidence="5 6">
    <name type="scientific">Synoicihabitans lomoniglobus</name>
    <dbReference type="NCBI Taxonomy" id="2909285"/>
    <lineage>
        <taxon>Bacteria</taxon>
        <taxon>Pseudomonadati</taxon>
        <taxon>Verrucomicrobiota</taxon>
        <taxon>Opitutia</taxon>
        <taxon>Opitutales</taxon>
        <taxon>Opitutaceae</taxon>
        <taxon>Synoicihabitans</taxon>
    </lineage>
</organism>
<evidence type="ECO:0000256" key="3">
    <source>
        <dbReference type="ARBA" id="ARBA00023163"/>
    </source>
</evidence>
<dbReference type="InterPro" id="IPR009057">
    <property type="entry name" value="Homeodomain-like_sf"/>
</dbReference>
<dbReference type="Proteomes" id="UP001218638">
    <property type="component" value="Chromosome"/>
</dbReference>
<reference evidence="5" key="1">
    <citation type="submission" date="2023-03" db="EMBL/GenBank/DDBJ databases">
        <title>Lomoglobus Profundus gen. nov., sp. nov., a novel member of the phylum Verrucomicrobia, isolated from deep-marine sediment of South China Sea.</title>
        <authorList>
            <person name="Ahmad T."/>
            <person name="Ishaq S.E."/>
            <person name="Wang F."/>
        </authorList>
    </citation>
    <scope>NUCLEOTIDE SEQUENCE</scope>
    <source>
        <strain evidence="5">LMO-M01</strain>
    </source>
</reference>
<evidence type="ECO:0000256" key="2">
    <source>
        <dbReference type="ARBA" id="ARBA00023125"/>
    </source>
</evidence>
<proteinExistence type="predicted"/>
<dbReference type="InterPro" id="IPR050204">
    <property type="entry name" value="AraC_XylS_family_regulators"/>
</dbReference>
<evidence type="ECO:0000259" key="4">
    <source>
        <dbReference type="PROSITE" id="PS01124"/>
    </source>
</evidence>
<dbReference type="RefSeq" id="WP_330929438.1">
    <property type="nucleotide sequence ID" value="NZ_JAKGCW010000032.1"/>
</dbReference>
<protein>
    <submittedName>
        <fullName evidence="5">Helix-turn-helix domain-containing protein</fullName>
    </submittedName>
</protein>
<accession>A0AAE9ZVU5</accession>
<dbReference type="Gene3D" id="1.10.10.60">
    <property type="entry name" value="Homeodomain-like"/>
    <property type="match status" value="1"/>
</dbReference>
<evidence type="ECO:0000313" key="5">
    <source>
        <dbReference type="EMBL" id="WED65052.1"/>
    </source>
</evidence>
<dbReference type="PROSITE" id="PS01124">
    <property type="entry name" value="HTH_ARAC_FAMILY_2"/>
    <property type="match status" value="1"/>
</dbReference>
<dbReference type="PRINTS" id="PR00032">
    <property type="entry name" value="HTHARAC"/>
</dbReference>
<dbReference type="SUPFAM" id="SSF51182">
    <property type="entry name" value="RmlC-like cupins"/>
    <property type="match status" value="1"/>
</dbReference>
<keyword evidence="2" id="KW-0238">DNA-binding</keyword>
<dbReference type="Pfam" id="PF12833">
    <property type="entry name" value="HTH_18"/>
    <property type="match status" value="1"/>
</dbReference>
<dbReference type="EMBL" id="CP119075">
    <property type="protein sequence ID" value="WED65052.1"/>
    <property type="molecule type" value="Genomic_DNA"/>
</dbReference>